<feature type="domain" description="TAP-C" evidence="10">
    <location>
        <begin position="521"/>
        <end position="572"/>
    </location>
</feature>
<dbReference type="PROSITE" id="PS51281">
    <property type="entry name" value="TAP_C"/>
    <property type="match status" value="1"/>
</dbReference>
<feature type="compositionally biased region" description="Low complexity" evidence="8">
    <location>
        <begin position="55"/>
        <end position="72"/>
    </location>
</feature>
<evidence type="ECO:0000256" key="6">
    <source>
        <dbReference type="ARBA" id="ARBA00022816"/>
    </source>
</evidence>
<dbReference type="GO" id="GO:0016973">
    <property type="term" value="P:poly(A)+ mRNA export from nucleus"/>
    <property type="evidence" value="ECO:0007669"/>
    <property type="project" value="TreeGrafter"/>
</dbReference>
<dbReference type="InterPro" id="IPR018222">
    <property type="entry name" value="Nuclear_transport_factor_2_euk"/>
</dbReference>
<feature type="compositionally biased region" description="Basic and acidic residues" evidence="8">
    <location>
        <begin position="10"/>
        <end position="30"/>
    </location>
</feature>
<evidence type="ECO:0000256" key="7">
    <source>
        <dbReference type="ARBA" id="ARBA00023242"/>
    </source>
</evidence>
<dbReference type="GO" id="GO:0005634">
    <property type="term" value="C:nucleus"/>
    <property type="evidence" value="ECO:0007669"/>
    <property type="project" value="UniProtKB-SubCell"/>
</dbReference>
<evidence type="ECO:0000256" key="3">
    <source>
        <dbReference type="ARBA" id="ARBA00022448"/>
    </source>
</evidence>
<proteinExistence type="inferred from homology"/>
<dbReference type="Gene3D" id="1.10.8.10">
    <property type="entry name" value="DNA helicase RuvA subunit, C-terminal domain"/>
    <property type="match status" value="1"/>
</dbReference>
<dbReference type="InterPro" id="IPR009060">
    <property type="entry name" value="UBA-like_sf"/>
</dbReference>
<evidence type="ECO:0000256" key="2">
    <source>
        <dbReference type="ARBA" id="ARBA00009285"/>
    </source>
</evidence>
<protein>
    <submittedName>
        <fullName evidence="11">NTF2-like protein</fullName>
    </submittedName>
</protein>
<comment type="similarity">
    <text evidence="2">Belongs to the NXF family.</text>
</comment>
<feature type="region of interest" description="Disordered" evidence="8">
    <location>
        <begin position="1"/>
        <end position="72"/>
    </location>
</feature>
<dbReference type="Pfam" id="PF22602">
    <property type="entry name" value="NXF_NTF2"/>
    <property type="match status" value="1"/>
</dbReference>
<dbReference type="PANTHER" id="PTHR10662:SF22">
    <property type="entry name" value="NUCLEAR RNA EXPORT FACTOR 1"/>
    <property type="match status" value="1"/>
</dbReference>
<keyword evidence="4" id="KW-0433">Leucine-rich repeat</keyword>
<dbReference type="GO" id="GO:0003723">
    <property type="term" value="F:RNA binding"/>
    <property type="evidence" value="ECO:0007669"/>
    <property type="project" value="TreeGrafter"/>
</dbReference>
<dbReference type="PROSITE" id="PS50177">
    <property type="entry name" value="NTF2_DOMAIN"/>
    <property type="match status" value="1"/>
</dbReference>
<dbReference type="SUPFAM" id="SSF52058">
    <property type="entry name" value="L domain-like"/>
    <property type="match status" value="1"/>
</dbReference>
<dbReference type="OrthoDB" id="25872at2759"/>
<name>A0A0D7ALT0_9AGAR</name>
<evidence type="ECO:0000313" key="11">
    <source>
        <dbReference type="EMBL" id="KIY51733.1"/>
    </source>
</evidence>
<evidence type="ECO:0000256" key="5">
    <source>
        <dbReference type="ARBA" id="ARBA00022737"/>
    </source>
</evidence>
<evidence type="ECO:0000256" key="8">
    <source>
        <dbReference type="SAM" id="MobiDB-lite"/>
    </source>
</evidence>
<evidence type="ECO:0000313" key="12">
    <source>
        <dbReference type="Proteomes" id="UP000054144"/>
    </source>
</evidence>
<dbReference type="InterPro" id="IPR032710">
    <property type="entry name" value="NTF2-like_dom_sf"/>
</dbReference>
<dbReference type="InterPro" id="IPR005637">
    <property type="entry name" value="TAP_C_dom"/>
</dbReference>
<evidence type="ECO:0000259" key="10">
    <source>
        <dbReference type="PROSITE" id="PS51281"/>
    </source>
</evidence>
<dbReference type="Gene3D" id="3.80.10.10">
    <property type="entry name" value="Ribonuclease Inhibitor"/>
    <property type="match status" value="1"/>
</dbReference>
<dbReference type="EMBL" id="KN881648">
    <property type="protein sequence ID" value="KIY51733.1"/>
    <property type="molecule type" value="Genomic_DNA"/>
</dbReference>
<dbReference type="AlphaFoldDB" id="A0A0D7ALT0"/>
<dbReference type="SMART" id="SM00804">
    <property type="entry name" value="TAP_C"/>
    <property type="match status" value="1"/>
</dbReference>
<comment type="subcellular location">
    <subcellularLocation>
        <location evidence="1">Nucleus</location>
    </subcellularLocation>
</comment>
<dbReference type="InterPro" id="IPR032675">
    <property type="entry name" value="LRR_dom_sf"/>
</dbReference>
<evidence type="ECO:0000256" key="1">
    <source>
        <dbReference type="ARBA" id="ARBA00004123"/>
    </source>
</evidence>
<sequence>MDEALQNVGIERKSKIRDVKMRDATGDHPGGRKGKIRSHRPSPMDMYKDRGPNKSVSSRLSSLASSSEGGLSIRDASRTAARARRGALSAGSKALARLSTNKTSGSVVEHWREFVNSRYNSEAAFLNLENMSEDPIVKKYRLTSPGRGGGSYRDASVIFKLASQLKPEVQTLSLANNSLTGSHISTLNHYLPRLANLSLQDNSFTRFQELDCISSRRDRLMHLRELLLVGNPVKDSSPNYRNDVIRRLPTLEMLDSEPVAKIAFDVTAPSTSAASAMAPAPDATVFPCEMRGSFLDSVDAGMLSSFLSRFFSTFDTDRRSLATVYDPSAAFSVCVNTSIPIRARITGYHHSMPNQRKLDWGPWLGHHSRNLQRMLPTLIVMNSLHVGGPDIVQASLQLPATSHAITGSSDKFCLDAFLVPHGATQALMVVVHGEFIEVDTQGIRSFDRTFILVPSQTGTPSQLANWPVCILSDSLTIRAYSHHSAWQSGPMLVQAIDPTGQSYGPQDLPESQQALIKEVPDLQQPTVIAVCRRTRLNVKYSVDCLVSNGWDIDRAVANFETVKGSLPPDAYM</sequence>
<dbReference type="Gene3D" id="3.10.450.50">
    <property type="match status" value="1"/>
</dbReference>
<dbReference type="SUPFAM" id="SSF46934">
    <property type="entry name" value="UBA-like"/>
    <property type="match status" value="1"/>
</dbReference>
<keyword evidence="5" id="KW-0677">Repeat</keyword>
<keyword evidence="6" id="KW-0509">mRNA transport</keyword>
<dbReference type="Proteomes" id="UP000054144">
    <property type="component" value="Unassembled WGS sequence"/>
</dbReference>
<evidence type="ECO:0000259" key="9">
    <source>
        <dbReference type="PROSITE" id="PS50177"/>
    </source>
</evidence>
<dbReference type="Pfam" id="PF03943">
    <property type="entry name" value="TAP_C"/>
    <property type="match status" value="1"/>
</dbReference>
<keyword evidence="3" id="KW-0813">Transport</keyword>
<dbReference type="InterPro" id="IPR002075">
    <property type="entry name" value="NTF2_dom"/>
</dbReference>
<evidence type="ECO:0000256" key="4">
    <source>
        <dbReference type="ARBA" id="ARBA00022614"/>
    </source>
</evidence>
<feature type="compositionally biased region" description="Basic residues" evidence="8">
    <location>
        <begin position="31"/>
        <end position="40"/>
    </location>
</feature>
<dbReference type="InterPro" id="IPR030217">
    <property type="entry name" value="NXF_fam"/>
</dbReference>
<dbReference type="SUPFAM" id="SSF54427">
    <property type="entry name" value="NTF2-like"/>
    <property type="match status" value="1"/>
</dbReference>
<keyword evidence="12" id="KW-1185">Reference proteome</keyword>
<feature type="domain" description="NTF2" evidence="9">
    <location>
        <begin position="302"/>
        <end position="477"/>
    </location>
</feature>
<organism evidence="11 12">
    <name type="scientific">Fistulina hepatica ATCC 64428</name>
    <dbReference type="NCBI Taxonomy" id="1128425"/>
    <lineage>
        <taxon>Eukaryota</taxon>
        <taxon>Fungi</taxon>
        <taxon>Dikarya</taxon>
        <taxon>Basidiomycota</taxon>
        <taxon>Agaricomycotina</taxon>
        <taxon>Agaricomycetes</taxon>
        <taxon>Agaricomycetidae</taxon>
        <taxon>Agaricales</taxon>
        <taxon>Fistulinaceae</taxon>
        <taxon>Fistulina</taxon>
    </lineage>
</organism>
<gene>
    <name evidence="11" type="ORF">FISHEDRAFT_70466</name>
</gene>
<reference evidence="11 12" key="1">
    <citation type="journal article" date="2015" name="Fungal Genet. Biol.">
        <title>Evolution of novel wood decay mechanisms in Agaricales revealed by the genome sequences of Fistulina hepatica and Cylindrobasidium torrendii.</title>
        <authorList>
            <person name="Floudas D."/>
            <person name="Held B.W."/>
            <person name="Riley R."/>
            <person name="Nagy L.G."/>
            <person name="Koehler G."/>
            <person name="Ransdell A.S."/>
            <person name="Younus H."/>
            <person name="Chow J."/>
            <person name="Chiniquy J."/>
            <person name="Lipzen A."/>
            <person name="Tritt A."/>
            <person name="Sun H."/>
            <person name="Haridas S."/>
            <person name="LaButti K."/>
            <person name="Ohm R.A."/>
            <person name="Kues U."/>
            <person name="Blanchette R.A."/>
            <person name="Grigoriev I.V."/>
            <person name="Minto R.E."/>
            <person name="Hibbett D.S."/>
        </authorList>
    </citation>
    <scope>NUCLEOTIDE SEQUENCE [LARGE SCALE GENOMIC DNA]</scope>
    <source>
        <strain evidence="11 12">ATCC 64428</strain>
    </source>
</reference>
<dbReference type="PANTHER" id="PTHR10662">
    <property type="entry name" value="NUCLEAR RNA EXPORT FACTOR"/>
    <property type="match status" value="1"/>
</dbReference>
<accession>A0A0D7ALT0</accession>
<dbReference type="CDD" id="cd14342">
    <property type="entry name" value="UBA_TAP-C"/>
    <property type="match status" value="1"/>
</dbReference>
<keyword evidence="7" id="KW-0539">Nucleus</keyword>